<accession>A0A1I8FCC2</accession>
<dbReference type="Proteomes" id="UP000095280">
    <property type="component" value="Unplaced"/>
</dbReference>
<dbReference type="AlphaFoldDB" id="A0A1I8FCC2"/>
<dbReference type="InterPro" id="IPR004163">
    <property type="entry name" value="CoA_transf_BS"/>
</dbReference>
<name>A0A1I8FCC2_9PLAT</name>
<reference evidence="4" key="1">
    <citation type="submission" date="2016-11" db="UniProtKB">
        <authorList>
            <consortium name="WormBaseParasite"/>
        </authorList>
    </citation>
    <scope>IDENTIFICATION</scope>
</reference>
<dbReference type="Pfam" id="PF01144">
    <property type="entry name" value="CoA_trans"/>
    <property type="match status" value="1"/>
</dbReference>
<keyword evidence="2" id="KW-0808">Transferase</keyword>
<dbReference type="InterPro" id="IPR004165">
    <property type="entry name" value="CoA_trans_fam_I"/>
</dbReference>
<dbReference type="WBParaSite" id="maker-unitig_29145-snap-gene-0.1-mRNA-1">
    <property type="protein sequence ID" value="maker-unitig_29145-snap-gene-0.1-mRNA-1"/>
    <property type="gene ID" value="maker-unitig_29145-snap-gene-0.1"/>
</dbReference>
<evidence type="ECO:0000256" key="2">
    <source>
        <dbReference type="ARBA" id="ARBA00022679"/>
    </source>
</evidence>
<dbReference type="SMART" id="SM00882">
    <property type="entry name" value="CoA_trans"/>
    <property type="match status" value="1"/>
</dbReference>
<dbReference type="GO" id="GO:0008410">
    <property type="term" value="F:CoA-transferase activity"/>
    <property type="evidence" value="ECO:0007669"/>
    <property type="project" value="InterPro"/>
</dbReference>
<dbReference type="SUPFAM" id="SSF100950">
    <property type="entry name" value="NagB/RpiA/CoA transferase-like"/>
    <property type="match status" value="1"/>
</dbReference>
<dbReference type="PANTHER" id="PTHR13707">
    <property type="entry name" value="KETOACID-COENZYME A TRANSFERASE"/>
    <property type="match status" value="1"/>
</dbReference>
<dbReference type="Gene3D" id="3.40.1080.10">
    <property type="entry name" value="Glutaconate Coenzyme A-transferase"/>
    <property type="match status" value="1"/>
</dbReference>
<sequence>VPASSPAQLSSAVAGSASARPALPKLFTDPLEAVKDIPDGSRILVGGFGLCGIPENLIDGLHRHGQDLTVISNNAGVDDFGLGRLLRSRDRSAGWCPPMWERMRVRQAVPQRRAGGKAACVELTPQGTLAERIRAGGAGIPAFYTPTGYGTLIHEGGAPIKYGEFRQVRVDRQRPARGPPIRWPELRVERAINRRLRVGEGLARRDKAGNLVFRKTPTTSMRPCAPRQ</sequence>
<protein>
    <submittedName>
        <fullName evidence="4">3-oxoacid CoA-transferase</fullName>
    </submittedName>
</protein>
<keyword evidence="3" id="KW-1185">Reference proteome</keyword>
<dbReference type="PROSITE" id="PS01273">
    <property type="entry name" value="COA_TRANSF_1"/>
    <property type="match status" value="1"/>
</dbReference>
<organism evidence="3 4">
    <name type="scientific">Macrostomum lignano</name>
    <dbReference type="NCBI Taxonomy" id="282301"/>
    <lineage>
        <taxon>Eukaryota</taxon>
        <taxon>Metazoa</taxon>
        <taxon>Spiralia</taxon>
        <taxon>Lophotrochozoa</taxon>
        <taxon>Platyhelminthes</taxon>
        <taxon>Rhabditophora</taxon>
        <taxon>Macrostomorpha</taxon>
        <taxon>Macrostomida</taxon>
        <taxon>Macrostomidae</taxon>
        <taxon>Macrostomum</taxon>
    </lineage>
</organism>
<evidence type="ECO:0000313" key="4">
    <source>
        <dbReference type="WBParaSite" id="maker-unitig_29145-snap-gene-0.1-mRNA-1"/>
    </source>
</evidence>
<evidence type="ECO:0000256" key="1">
    <source>
        <dbReference type="ARBA" id="ARBA00005612"/>
    </source>
</evidence>
<dbReference type="InterPro" id="IPR037171">
    <property type="entry name" value="NagB/RpiA_transferase-like"/>
</dbReference>
<dbReference type="PANTHER" id="PTHR13707:SF60">
    <property type="entry name" value="ACETATE COA-TRANSFERASE SUBUNIT ALPHA"/>
    <property type="match status" value="1"/>
</dbReference>
<comment type="similarity">
    <text evidence="1">Belongs to the 3-oxoacid CoA-transferase subunit A family.</text>
</comment>
<evidence type="ECO:0000313" key="3">
    <source>
        <dbReference type="Proteomes" id="UP000095280"/>
    </source>
</evidence>
<proteinExistence type="inferred from homology"/>